<keyword evidence="6" id="KW-0479">Metal-binding</keyword>
<evidence type="ECO:0000256" key="5">
    <source>
        <dbReference type="ARBA" id="ARBA00022679"/>
    </source>
</evidence>
<reference evidence="11" key="1">
    <citation type="submission" date="2019-08" db="EMBL/GenBank/DDBJ databases">
        <authorList>
            <person name="Kucharzyk K."/>
            <person name="Murdoch R.W."/>
            <person name="Higgins S."/>
            <person name="Loffler F."/>
        </authorList>
    </citation>
    <scope>NUCLEOTIDE SEQUENCE</scope>
</reference>
<sequence>MEEHIIEEDNIKNDILGKKMIYLDHAATTAINKDVLKEMMPYLINQYGNPSSIYSFGRKSRKAIENSRQQVAAAINAKKSEIYFTSGGTEADNWAIKGITQYYKNKGKHIITTSIEHHAILNSCKRLEKEGFEINYLPVDNDGKISIEDLRKAIRSDTILISIMMANNEIGTLEPIAEIGKIARERNIIFHTDAIQAVGSIPIDVEELQVDLLSISAHKFYGPKGVGALYIKKGTGIKALMDGGEQEKGKRASTENVSAIVGMGKAIEIANKGLIQYQKQMCYLRDKAIEEILKSIPNAKLNGHAVDRLPGNVNIAFNGMEAEAMILKLDKMGFAVSSGSACASGSPEPSHVLKAIGLSHEMAQCSLRFTFGAENNIRDVEELVKALKKIYSVHSEKGTVHSCFSVGN</sequence>
<evidence type="ECO:0000259" key="10">
    <source>
        <dbReference type="Pfam" id="PF00266"/>
    </source>
</evidence>
<feature type="domain" description="Aminotransferase class V" evidence="10">
    <location>
        <begin position="21"/>
        <end position="383"/>
    </location>
</feature>
<keyword evidence="8" id="KW-0408">Iron</keyword>
<dbReference type="InterPro" id="IPR020578">
    <property type="entry name" value="Aminotrans_V_PyrdxlP_BS"/>
</dbReference>
<dbReference type="Gene3D" id="3.90.1150.10">
    <property type="entry name" value="Aspartate Aminotransferase, domain 1"/>
    <property type="match status" value="1"/>
</dbReference>
<comment type="subunit">
    <text evidence="3">Homodimer.</text>
</comment>
<dbReference type="Gene3D" id="1.10.260.50">
    <property type="match status" value="1"/>
</dbReference>
<dbReference type="NCBIfam" id="NF002806">
    <property type="entry name" value="PRK02948.1"/>
    <property type="match status" value="1"/>
</dbReference>
<evidence type="ECO:0000256" key="7">
    <source>
        <dbReference type="ARBA" id="ARBA00022898"/>
    </source>
</evidence>
<evidence type="ECO:0000256" key="1">
    <source>
        <dbReference type="ARBA" id="ARBA00001933"/>
    </source>
</evidence>
<dbReference type="FunFam" id="3.40.640.10:FF:000003">
    <property type="entry name" value="Cysteine desulfurase IscS"/>
    <property type="match status" value="1"/>
</dbReference>
<dbReference type="PANTHER" id="PTHR11601">
    <property type="entry name" value="CYSTEINE DESULFURYLASE FAMILY MEMBER"/>
    <property type="match status" value="1"/>
</dbReference>
<evidence type="ECO:0000256" key="8">
    <source>
        <dbReference type="ARBA" id="ARBA00023004"/>
    </source>
</evidence>
<protein>
    <recommendedName>
        <fullName evidence="4">cysteine desulfurase</fullName>
        <ecNumber evidence="4">2.8.1.7</ecNumber>
    </recommendedName>
</protein>
<comment type="cofactor">
    <cofactor evidence="1">
        <name>pyridoxal 5'-phosphate</name>
        <dbReference type="ChEBI" id="CHEBI:597326"/>
    </cofactor>
</comment>
<evidence type="ECO:0000256" key="9">
    <source>
        <dbReference type="ARBA" id="ARBA00023014"/>
    </source>
</evidence>
<evidence type="ECO:0000256" key="3">
    <source>
        <dbReference type="ARBA" id="ARBA00011738"/>
    </source>
</evidence>
<dbReference type="InterPro" id="IPR000192">
    <property type="entry name" value="Aminotrans_V_dom"/>
</dbReference>
<keyword evidence="7" id="KW-0663">Pyridoxal phosphate</keyword>
<name>A0A644YTT1_9ZZZZ</name>
<dbReference type="AlphaFoldDB" id="A0A644YTT1"/>
<dbReference type="GO" id="GO:0006520">
    <property type="term" value="P:amino acid metabolic process"/>
    <property type="evidence" value="ECO:0007669"/>
    <property type="project" value="InterPro"/>
</dbReference>
<evidence type="ECO:0000313" key="11">
    <source>
        <dbReference type="EMBL" id="MPM31995.1"/>
    </source>
</evidence>
<dbReference type="PROSITE" id="PS00595">
    <property type="entry name" value="AA_TRANSFER_CLASS_5"/>
    <property type="match status" value="1"/>
</dbReference>
<dbReference type="GO" id="GO:0046872">
    <property type="term" value="F:metal ion binding"/>
    <property type="evidence" value="ECO:0007669"/>
    <property type="project" value="UniProtKB-KW"/>
</dbReference>
<dbReference type="InterPro" id="IPR015421">
    <property type="entry name" value="PyrdxlP-dep_Trfase_major"/>
</dbReference>
<dbReference type="Gene3D" id="3.40.640.10">
    <property type="entry name" value="Type I PLP-dependent aspartate aminotransferase-like (Major domain)"/>
    <property type="match status" value="1"/>
</dbReference>
<dbReference type="EMBL" id="VSSQ01006234">
    <property type="protein sequence ID" value="MPM31995.1"/>
    <property type="molecule type" value="Genomic_DNA"/>
</dbReference>
<dbReference type="EC" id="2.8.1.7" evidence="4"/>
<dbReference type="Pfam" id="PF00266">
    <property type="entry name" value="Aminotran_5"/>
    <property type="match status" value="1"/>
</dbReference>
<evidence type="ECO:0000256" key="6">
    <source>
        <dbReference type="ARBA" id="ARBA00022723"/>
    </source>
</evidence>
<dbReference type="GO" id="GO:0051536">
    <property type="term" value="F:iron-sulfur cluster binding"/>
    <property type="evidence" value="ECO:0007669"/>
    <property type="project" value="UniProtKB-KW"/>
</dbReference>
<dbReference type="InterPro" id="IPR015424">
    <property type="entry name" value="PyrdxlP-dep_Trfase"/>
</dbReference>
<dbReference type="InterPro" id="IPR015422">
    <property type="entry name" value="PyrdxlP-dep_Trfase_small"/>
</dbReference>
<dbReference type="GO" id="GO:0030170">
    <property type="term" value="F:pyridoxal phosphate binding"/>
    <property type="evidence" value="ECO:0007669"/>
    <property type="project" value="InterPro"/>
</dbReference>
<organism evidence="11">
    <name type="scientific">bioreactor metagenome</name>
    <dbReference type="NCBI Taxonomy" id="1076179"/>
    <lineage>
        <taxon>unclassified sequences</taxon>
        <taxon>metagenomes</taxon>
        <taxon>ecological metagenomes</taxon>
    </lineage>
</organism>
<keyword evidence="5 11" id="KW-0808">Transferase</keyword>
<comment type="similarity">
    <text evidence="2">Belongs to the class-V pyridoxal-phosphate-dependent aminotransferase family. NifS/IscS subfamily.</text>
</comment>
<dbReference type="InterPro" id="IPR016454">
    <property type="entry name" value="Cysteine_dSase"/>
</dbReference>
<proteinExistence type="inferred from homology"/>
<dbReference type="PANTHER" id="PTHR11601:SF34">
    <property type="entry name" value="CYSTEINE DESULFURASE"/>
    <property type="match status" value="1"/>
</dbReference>
<dbReference type="SUPFAM" id="SSF53383">
    <property type="entry name" value="PLP-dependent transferases"/>
    <property type="match status" value="1"/>
</dbReference>
<evidence type="ECO:0000256" key="4">
    <source>
        <dbReference type="ARBA" id="ARBA00012239"/>
    </source>
</evidence>
<comment type="caution">
    <text evidence="11">The sequence shown here is derived from an EMBL/GenBank/DDBJ whole genome shotgun (WGS) entry which is preliminary data.</text>
</comment>
<dbReference type="InterPro" id="IPR017772">
    <property type="entry name" value="Cys_deSase_NifS_bac/arc"/>
</dbReference>
<evidence type="ECO:0000256" key="2">
    <source>
        <dbReference type="ARBA" id="ARBA00006490"/>
    </source>
</evidence>
<accession>A0A644YTT1</accession>
<dbReference type="GO" id="GO:0031071">
    <property type="term" value="F:cysteine desulfurase activity"/>
    <property type="evidence" value="ECO:0007669"/>
    <property type="project" value="UniProtKB-EC"/>
</dbReference>
<dbReference type="NCBIfam" id="TIGR03402">
    <property type="entry name" value="FeS_nifS"/>
    <property type="match status" value="1"/>
</dbReference>
<keyword evidence="9" id="KW-0411">Iron-sulfur</keyword>
<dbReference type="PIRSF" id="PIRSF005572">
    <property type="entry name" value="NifS"/>
    <property type="match status" value="1"/>
</dbReference>
<gene>
    <name evidence="11" type="primary">iscS_28</name>
    <name evidence="11" type="ORF">SDC9_78552</name>
</gene>